<proteinExistence type="predicted"/>
<dbReference type="SUPFAM" id="SSF55447">
    <property type="entry name" value="CO dehydrogenase flavoprotein C-terminal domain-like"/>
    <property type="match status" value="1"/>
</dbReference>
<evidence type="ECO:0000313" key="6">
    <source>
        <dbReference type="Proteomes" id="UP000332487"/>
    </source>
</evidence>
<dbReference type="InterPro" id="IPR016166">
    <property type="entry name" value="FAD-bd_PCMH"/>
</dbReference>
<dbReference type="InterPro" id="IPR036683">
    <property type="entry name" value="CO_DH_flav_C_dom_sf"/>
</dbReference>
<reference evidence="5 6" key="1">
    <citation type="journal article" date="2009" name="Genome Biol.">
        <title>Community-wide analysis of microbial genome sequence signatures.</title>
        <authorList>
            <person name="Dick G.J."/>
            <person name="Andersson A.F."/>
            <person name="Baker B.J."/>
            <person name="Simmons S.L."/>
            <person name="Thomas B.C."/>
            <person name="Yelton A.P."/>
            <person name="Banfield J.F."/>
        </authorList>
    </citation>
    <scope>NUCLEOTIDE SEQUENCE [LARGE SCALE GENOMIC DNA]</scope>
    <source>
        <strain evidence="5">ARMAN-2</strain>
    </source>
</reference>
<accession>C7DH64</accession>
<name>C7DH64_MICA2</name>
<dbReference type="GO" id="GO:0016491">
    <property type="term" value="F:oxidoreductase activity"/>
    <property type="evidence" value="ECO:0007669"/>
    <property type="project" value="UniProtKB-KW"/>
</dbReference>
<gene>
    <name evidence="5" type="ORF">UNLARM2_0410</name>
</gene>
<keyword evidence="2" id="KW-0274">FAD</keyword>
<dbReference type="InterPro" id="IPR016169">
    <property type="entry name" value="FAD-bd_PCMH_sub2"/>
</dbReference>
<dbReference type="InterPro" id="IPR005107">
    <property type="entry name" value="CO_DH_flav_C"/>
</dbReference>
<dbReference type="InterPro" id="IPR051312">
    <property type="entry name" value="Diverse_Substr_Oxidored"/>
</dbReference>
<dbReference type="SMART" id="SM01092">
    <property type="entry name" value="CO_deh_flav_C"/>
    <property type="match status" value="1"/>
</dbReference>
<keyword evidence="3" id="KW-0560">Oxidoreductase</keyword>
<reference evidence="5 6" key="2">
    <citation type="journal article" date="2010" name="Proc. Natl. Acad. Sci. U.S.A.">
        <title>Enigmatic, ultrasmall, uncultivated Archaea.</title>
        <authorList>
            <person name="Baker B.J."/>
            <person name="Comolli L.R."/>
            <person name="Dick G.J."/>
            <person name="Hauser L.J."/>
            <person name="Hyatt D."/>
            <person name="Dill B.D."/>
            <person name="Land M.L."/>
            <person name="Verberkmoes N.C."/>
            <person name="Hettich R.L."/>
            <person name="Banfield J.F."/>
        </authorList>
    </citation>
    <scope>NUCLEOTIDE SEQUENCE [LARGE SCALE GENOMIC DNA]</scope>
    <source>
        <strain evidence="5">ARMAN-2</strain>
    </source>
</reference>
<dbReference type="InterPro" id="IPR016167">
    <property type="entry name" value="FAD-bd_PCMH_sub1"/>
</dbReference>
<dbReference type="Gene3D" id="3.30.465.10">
    <property type="match status" value="1"/>
</dbReference>
<dbReference type="AlphaFoldDB" id="C7DH64"/>
<dbReference type="Gene3D" id="3.30.390.50">
    <property type="entry name" value="CO dehydrogenase flavoprotein, C-terminal domain"/>
    <property type="match status" value="1"/>
</dbReference>
<keyword evidence="1" id="KW-0285">Flavoprotein</keyword>
<dbReference type="PANTHER" id="PTHR42659:SF2">
    <property type="entry name" value="XANTHINE DEHYDROGENASE SUBUNIT C-RELATED"/>
    <property type="match status" value="1"/>
</dbReference>
<dbReference type="PANTHER" id="PTHR42659">
    <property type="entry name" value="XANTHINE DEHYDROGENASE SUBUNIT C-RELATED"/>
    <property type="match status" value="1"/>
</dbReference>
<keyword evidence="6" id="KW-1185">Reference proteome</keyword>
<dbReference type="Gene3D" id="3.30.43.10">
    <property type="entry name" value="Uridine Diphospho-n-acetylenolpyruvylglucosamine Reductase, domain 2"/>
    <property type="match status" value="1"/>
</dbReference>
<protein>
    <submittedName>
        <fullName evidence="5">Molybdopterin dehydrogenase FAD-binding</fullName>
    </submittedName>
</protein>
<dbReference type="FunFam" id="3.30.465.10:FF:000017">
    <property type="entry name" value="Xanthine dehydrogenase, FAD binding subunit"/>
    <property type="match status" value="1"/>
</dbReference>
<dbReference type="InterPro" id="IPR002346">
    <property type="entry name" value="Mopterin_DH_FAD-bd"/>
</dbReference>
<dbReference type="PROSITE" id="PS51387">
    <property type="entry name" value="FAD_PCMH"/>
    <property type="match status" value="1"/>
</dbReference>
<evidence type="ECO:0000259" key="4">
    <source>
        <dbReference type="PROSITE" id="PS51387"/>
    </source>
</evidence>
<organism evidence="5 6">
    <name type="scientific">Candidatus Micrarchaeum acidiphilum ARMAN-2</name>
    <dbReference type="NCBI Taxonomy" id="425595"/>
    <lineage>
        <taxon>Archaea</taxon>
        <taxon>Candidatus Micrarchaeota</taxon>
        <taxon>Candidatus Micrarchaeia</taxon>
        <taxon>Candidatus Micrarchaeales</taxon>
        <taxon>Candidatus Micrarchaeaceae</taxon>
        <taxon>Candidatus Micrarchaeum</taxon>
    </lineage>
</organism>
<dbReference type="EMBL" id="GG697240">
    <property type="protein sequence ID" value="EET89966.1"/>
    <property type="molecule type" value="Genomic_DNA"/>
</dbReference>
<dbReference type="SUPFAM" id="SSF56176">
    <property type="entry name" value="FAD-binding/transporter-associated domain-like"/>
    <property type="match status" value="1"/>
</dbReference>
<dbReference type="Pfam" id="PF03450">
    <property type="entry name" value="CO_deh_flav_C"/>
    <property type="match status" value="1"/>
</dbReference>
<evidence type="ECO:0000256" key="2">
    <source>
        <dbReference type="ARBA" id="ARBA00022827"/>
    </source>
</evidence>
<feature type="domain" description="FAD-binding PCMH-type" evidence="4">
    <location>
        <begin position="10"/>
        <end position="185"/>
    </location>
</feature>
<dbReference type="Pfam" id="PF00941">
    <property type="entry name" value="FAD_binding_5"/>
    <property type="match status" value="1"/>
</dbReference>
<evidence type="ECO:0000313" key="5">
    <source>
        <dbReference type="EMBL" id="EET89966.1"/>
    </source>
</evidence>
<dbReference type="InterPro" id="IPR036318">
    <property type="entry name" value="FAD-bd_PCMH-like_sf"/>
</dbReference>
<evidence type="ECO:0000256" key="1">
    <source>
        <dbReference type="ARBA" id="ARBA00022630"/>
    </source>
</evidence>
<dbReference type="Proteomes" id="UP000332487">
    <property type="component" value="Unassembled WGS sequence"/>
</dbReference>
<sequence length="296" mass="31821">MYQICKCGLLLPRNFDYYAPASLKEAVAVLKKHSDARILAGGQSLLPMMKLRLASPEAIVDISRIKELRGIRQDKDKVLLGAMTTISEIAISEVVKSELPALFEAASAIADPQVRNMGTIGGNIANADPGNDMPAIAIAYGAGIEIFDGKITRNESADTFFVDAYTTKAAQHEIITSLVFPKGMRGSAYARVNRRIGDYALASACAVIEVSGGRITEARIAFNGAAQKAIRAEASERRLVDSKPSTDAFDKAAQDALKGLEIEDSFYASASVKKAAIRHVVAEAVENAYRRAKVVR</sequence>
<dbReference type="GO" id="GO:0071949">
    <property type="term" value="F:FAD binding"/>
    <property type="evidence" value="ECO:0007669"/>
    <property type="project" value="InterPro"/>
</dbReference>
<evidence type="ECO:0000256" key="3">
    <source>
        <dbReference type="ARBA" id="ARBA00023002"/>
    </source>
</evidence>